<evidence type="ECO:0000313" key="3">
    <source>
        <dbReference type="Proteomes" id="UP000234271"/>
    </source>
</evidence>
<sequence>MRYFFPYFYLFLFILPAQAVEITPNEVYIEIYKISQDINLLKQHFNIEKNAIQPETKVALYPRHVWQKTYQIMLKINMFREKNGLPSLSIISREPEEEMKPLVVYGQVIRIATEIDLLKRHFDIQTPPSLLPTFSNHTTMDNYDFLNHLSYEMDLLTGAPFNAQQVFAETIRVHDDISVILDALEVQDTTNPPLADPTATLEQTFQAVQVLLRELQRLQTHFNLDKLKLNDYVYSSKSINNNISETEVFSSLGIVLAELQPIKARLGLTYFITPAAQHYNDKQASDILRIIQWDIQRLKVIKF</sequence>
<dbReference type="EMBL" id="CP018889">
    <property type="protein sequence ID" value="AUI69043.1"/>
    <property type="molecule type" value="Genomic_DNA"/>
</dbReference>
<reference evidence="3" key="1">
    <citation type="submission" date="2016-12" db="EMBL/GenBank/DDBJ databases">
        <title>Complete Genome Sequence of Beggiatoa leptomitiformis D-401.</title>
        <authorList>
            <person name="Fomenkov A."/>
            <person name="Vincze T."/>
            <person name="Grabovich M."/>
            <person name="Anton B.P."/>
            <person name="Dubinina G."/>
            <person name="Orlova M."/>
            <person name="Belousova E."/>
            <person name="Roberts R.J."/>
        </authorList>
    </citation>
    <scope>NUCLEOTIDE SEQUENCE [LARGE SCALE GENOMIC DNA]</scope>
    <source>
        <strain evidence="3">D-401</strain>
    </source>
</reference>
<proteinExistence type="predicted"/>
<organism evidence="2 3">
    <name type="scientific">Beggiatoa leptomitoformis</name>
    <dbReference type="NCBI Taxonomy" id="288004"/>
    <lineage>
        <taxon>Bacteria</taxon>
        <taxon>Pseudomonadati</taxon>
        <taxon>Pseudomonadota</taxon>
        <taxon>Gammaproteobacteria</taxon>
        <taxon>Thiotrichales</taxon>
        <taxon>Thiotrichaceae</taxon>
        <taxon>Beggiatoa</taxon>
    </lineage>
</organism>
<dbReference type="Proteomes" id="UP000234271">
    <property type="component" value="Chromosome"/>
</dbReference>
<feature type="signal peptide" evidence="1">
    <location>
        <begin position="1"/>
        <end position="19"/>
    </location>
</feature>
<protein>
    <submittedName>
        <fullName evidence="2">Uncharacterized protein</fullName>
    </submittedName>
</protein>
<dbReference type="OrthoDB" id="5368448at2"/>
<feature type="chain" id="PRO_5014783276" evidence="1">
    <location>
        <begin position="20"/>
        <end position="303"/>
    </location>
</feature>
<gene>
    <name evidence="2" type="ORF">BLE401_10255</name>
</gene>
<dbReference type="KEGG" id="blep:AL038_14000"/>
<dbReference type="AlphaFoldDB" id="A0A2N9YEY5"/>
<evidence type="ECO:0000313" key="2">
    <source>
        <dbReference type="EMBL" id="AUI69043.1"/>
    </source>
</evidence>
<dbReference type="RefSeq" id="WP_062153827.1">
    <property type="nucleotide sequence ID" value="NZ_CP012373.2"/>
</dbReference>
<keyword evidence="3" id="KW-1185">Reference proteome</keyword>
<name>A0A2N9YEY5_9GAMM</name>
<keyword evidence="1" id="KW-0732">Signal</keyword>
<evidence type="ECO:0000256" key="1">
    <source>
        <dbReference type="SAM" id="SignalP"/>
    </source>
</evidence>
<accession>A0A2N9YEY5</accession>